<evidence type="ECO:0000256" key="1">
    <source>
        <dbReference type="ARBA" id="ARBA00004651"/>
    </source>
</evidence>
<feature type="transmembrane region" description="Helical" evidence="6">
    <location>
        <begin position="137"/>
        <end position="157"/>
    </location>
</feature>
<feature type="transmembrane region" description="Helical" evidence="6">
    <location>
        <begin position="325"/>
        <end position="346"/>
    </location>
</feature>
<dbReference type="GO" id="GO:0005886">
    <property type="term" value="C:plasma membrane"/>
    <property type="evidence" value="ECO:0007669"/>
    <property type="project" value="UniProtKB-SubCell"/>
</dbReference>
<dbReference type="Gene3D" id="1.20.1250.20">
    <property type="entry name" value="MFS general substrate transporter like domains"/>
    <property type="match status" value="1"/>
</dbReference>
<dbReference type="GeneID" id="69974521"/>
<dbReference type="InterPro" id="IPR011701">
    <property type="entry name" value="MFS"/>
</dbReference>
<proteinExistence type="predicted"/>
<feature type="transmembrane region" description="Helical" evidence="6">
    <location>
        <begin position="268"/>
        <end position="286"/>
    </location>
</feature>
<dbReference type="EMBL" id="CP012748">
    <property type="protein sequence ID" value="ALL71129.1"/>
    <property type="molecule type" value="Genomic_DNA"/>
</dbReference>
<comment type="subcellular location">
    <subcellularLocation>
        <location evidence="1">Cell membrane</location>
        <topology evidence="1">Multi-pass membrane protein</topology>
    </subcellularLocation>
</comment>
<feature type="transmembrane region" description="Helical" evidence="6">
    <location>
        <begin position="358"/>
        <end position="379"/>
    </location>
</feature>
<keyword evidence="4 6" id="KW-1133">Transmembrane helix</keyword>
<keyword evidence="5 6" id="KW-0472">Membrane</keyword>
<keyword evidence="3 6" id="KW-0812">Transmembrane</keyword>
<feature type="transmembrane region" description="Helical" evidence="6">
    <location>
        <begin position="163"/>
        <end position="181"/>
    </location>
</feature>
<dbReference type="CDD" id="cd06174">
    <property type="entry name" value="MFS"/>
    <property type="match status" value="1"/>
</dbReference>
<evidence type="ECO:0000259" key="7">
    <source>
        <dbReference type="PROSITE" id="PS50850"/>
    </source>
</evidence>
<feature type="transmembrane region" description="Helical" evidence="6">
    <location>
        <begin position="78"/>
        <end position="99"/>
    </location>
</feature>
<protein>
    <submittedName>
        <fullName evidence="8">Putative integral membrane protein</fullName>
    </submittedName>
</protein>
<feature type="transmembrane region" description="Helical" evidence="6">
    <location>
        <begin position="292"/>
        <end position="313"/>
    </location>
</feature>
<dbReference type="AlphaFoldDB" id="A0A0P0RQ47"/>
<evidence type="ECO:0000256" key="2">
    <source>
        <dbReference type="ARBA" id="ARBA00022475"/>
    </source>
</evidence>
<feature type="transmembrane region" description="Helical" evidence="6">
    <location>
        <begin position="105"/>
        <end position="125"/>
    </location>
</feature>
<dbReference type="KEGG" id="bcai:K788_0002046"/>
<evidence type="ECO:0000256" key="5">
    <source>
        <dbReference type="ARBA" id="ARBA00023136"/>
    </source>
</evidence>
<evidence type="ECO:0000256" key="3">
    <source>
        <dbReference type="ARBA" id="ARBA00022692"/>
    </source>
</evidence>
<dbReference type="Proteomes" id="UP000019146">
    <property type="component" value="Plasmid unnamed"/>
</dbReference>
<evidence type="ECO:0000256" key="4">
    <source>
        <dbReference type="ARBA" id="ARBA00022989"/>
    </source>
</evidence>
<feature type="transmembrane region" description="Helical" evidence="6">
    <location>
        <begin position="12"/>
        <end position="33"/>
    </location>
</feature>
<geneLocation type="plasmid" evidence="9"/>
<dbReference type="PANTHER" id="PTHR43124">
    <property type="entry name" value="PURINE EFFLUX PUMP PBUE"/>
    <property type="match status" value="1"/>
</dbReference>
<dbReference type="RefSeq" id="WP_051453845.1">
    <property type="nucleotide sequence ID" value="NZ_CP012748.1"/>
</dbReference>
<organism evidence="8 9">
    <name type="scientific">Paraburkholderia caribensis MBA4</name>
    <dbReference type="NCBI Taxonomy" id="1323664"/>
    <lineage>
        <taxon>Bacteria</taxon>
        <taxon>Pseudomonadati</taxon>
        <taxon>Pseudomonadota</taxon>
        <taxon>Betaproteobacteria</taxon>
        <taxon>Burkholderiales</taxon>
        <taxon>Burkholderiaceae</taxon>
        <taxon>Paraburkholderia</taxon>
    </lineage>
</organism>
<gene>
    <name evidence="8" type="ORF">K788_0002046</name>
</gene>
<evidence type="ECO:0000313" key="9">
    <source>
        <dbReference type="Proteomes" id="UP000019146"/>
    </source>
</evidence>
<sequence>MKRKYLIEGTLFLTYISFALSWVCATVSIHNIMDQMGVHTLTLASTLSSAVTIAKIVGTAISAILVSRLGLRHAVSIATLLICCGILTPLASSFSVLLISRFLVGLGGALLLVYFNPIAVEWFTAAEMPFVNGLNNTAFNIGATLALFFMPWASSVLGGWRPVLLGVSSVSIFLTMVWLIFGKTQLGKSESAVQPHGERYRMRDGLRDPVTWNVTLTYAGLLSFYIVLFTFYPSAGIRQTETVLLSGIAGGICGMVAAGRVKSRRLMLLRVFGVVQLIAAFALSFATQSTFVLCSAIALGFSLTFPVATLLTLGQDQPGMTTAHVSVRFSIFWSTSYMAATIWATVFAKLVDLNYGNYHTAFLLNCLIEGSFLIGALLLKDRRSFDSPREAFVGNSPGTQRG</sequence>
<accession>A0A0P0RQ47</accession>
<name>A0A0P0RQ47_9BURK</name>
<dbReference type="Pfam" id="PF07690">
    <property type="entry name" value="MFS_1"/>
    <property type="match status" value="1"/>
</dbReference>
<dbReference type="InterPro" id="IPR036259">
    <property type="entry name" value="MFS_trans_sf"/>
</dbReference>
<keyword evidence="2" id="KW-1003">Cell membrane</keyword>
<evidence type="ECO:0000313" key="8">
    <source>
        <dbReference type="EMBL" id="ALL71129.1"/>
    </source>
</evidence>
<feature type="transmembrane region" description="Helical" evidence="6">
    <location>
        <begin position="45"/>
        <end position="66"/>
    </location>
</feature>
<feature type="transmembrane region" description="Helical" evidence="6">
    <location>
        <begin position="210"/>
        <end position="231"/>
    </location>
</feature>
<dbReference type="PANTHER" id="PTHR43124:SF3">
    <property type="entry name" value="CHLORAMPHENICOL EFFLUX PUMP RV0191"/>
    <property type="match status" value="1"/>
</dbReference>
<dbReference type="PROSITE" id="PS50850">
    <property type="entry name" value="MFS"/>
    <property type="match status" value="1"/>
</dbReference>
<dbReference type="SUPFAM" id="SSF103473">
    <property type="entry name" value="MFS general substrate transporter"/>
    <property type="match status" value="1"/>
</dbReference>
<keyword evidence="8" id="KW-0614">Plasmid</keyword>
<dbReference type="InterPro" id="IPR050189">
    <property type="entry name" value="MFS_Efflux_Transporters"/>
</dbReference>
<dbReference type="InterPro" id="IPR020846">
    <property type="entry name" value="MFS_dom"/>
</dbReference>
<feature type="transmembrane region" description="Helical" evidence="6">
    <location>
        <begin position="243"/>
        <end position="261"/>
    </location>
</feature>
<feature type="domain" description="Major facilitator superfamily (MFS) profile" evidence="7">
    <location>
        <begin position="3"/>
        <end position="383"/>
    </location>
</feature>
<dbReference type="GO" id="GO:0022857">
    <property type="term" value="F:transmembrane transporter activity"/>
    <property type="evidence" value="ECO:0007669"/>
    <property type="project" value="InterPro"/>
</dbReference>
<evidence type="ECO:0000256" key="6">
    <source>
        <dbReference type="SAM" id="Phobius"/>
    </source>
</evidence>
<reference evidence="8 9" key="1">
    <citation type="journal article" date="2014" name="Genome Announc.">
        <title>Draft Genome Sequence of the Haloacid-Degrading Burkholderia caribensis Strain MBA4.</title>
        <authorList>
            <person name="Pan Y."/>
            <person name="Kong K.F."/>
            <person name="Tsang J.S."/>
        </authorList>
    </citation>
    <scope>NUCLEOTIDE SEQUENCE [LARGE SCALE GENOMIC DNA]</scope>
    <source>
        <strain evidence="8 9">MBA4</strain>
        <plasmid evidence="9">Plasmid</plasmid>
    </source>
</reference>